<evidence type="ECO:0000313" key="2">
    <source>
        <dbReference type="EMBL" id="KAK9910433.1"/>
    </source>
</evidence>
<dbReference type="GO" id="GO:0009553">
    <property type="term" value="P:embryo sac development"/>
    <property type="evidence" value="ECO:0007669"/>
    <property type="project" value="TreeGrafter"/>
</dbReference>
<sequence length="453" mass="50940">MKLKINKACDLSSISVLPPHTRRSNSVPHGPQVSQLQIRSQPSEQSFSQGLSSQYGMFSQLSQTSLDALTDQRSQERENSAKKIACLPPISHAREESQMQISRISNNHVRKWSSVSGSDHRCQISEEFEHRIGMMETSLSKFGMILDSVQSDVMQVKKGTKEVSLEMEAIQQKLMVQDSSLQLMNKGQEDFKTSFDAGIKSMLEQLSKNPNQDKLQEMFLVLSALPEKIEASLLSSQNKLHNSFIKEVQKLLCTIQTCQNQITPIQTCKALSVFSPKLQTAASPANLKAEQKPKRKYVRKCKVPSLPSPKGDAFHAIPQQKPQLINKASERLRNPALHSYSTVPPKVCVQAAVVATTETGGWKTVKSGKATSIDRVPQKVKRHNAITCVQQERESRVIIESDEDIDGGFSCLLDEKDTDIKNYMIEEVNQETERILRRARRRKRKCCNPIIIN</sequence>
<accession>A0AAW1VU68</accession>
<dbReference type="AlphaFoldDB" id="A0AAW1VU68"/>
<proteinExistence type="predicted"/>
<feature type="region of interest" description="Disordered" evidence="1">
    <location>
        <begin position="16"/>
        <end position="49"/>
    </location>
</feature>
<keyword evidence="3" id="KW-1185">Reference proteome</keyword>
<dbReference type="EMBL" id="JBEDUW010000007">
    <property type="protein sequence ID" value="KAK9910433.1"/>
    <property type="molecule type" value="Genomic_DNA"/>
</dbReference>
<dbReference type="GO" id="GO:0042138">
    <property type="term" value="P:meiotic DNA double-strand break formation"/>
    <property type="evidence" value="ECO:0007669"/>
    <property type="project" value="TreeGrafter"/>
</dbReference>
<organism evidence="2 3">
    <name type="scientific">Rubus argutus</name>
    <name type="common">Southern blackberry</name>
    <dbReference type="NCBI Taxonomy" id="59490"/>
    <lineage>
        <taxon>Eukaryota</taxon>
        <taxon>Viridiplantae</taxon>
        <taxon>Streptophyta</taxon>
        <taxon>Embryophyta</taxon>
        <taxon>Tracheophyta</taxon>
        <taxon>Spermatophyta</taxon>
        <taxon>Magnoliopsida</taxon>
        <taxon>eudicotyledons</taxon>
        <taxon>Gunneridae</taxon>
        <taxon>Pentapetalae</taxon>
        <taxon>rosids</taxon>
        <taxon>fabids</taxon>
        <taxon>Rosales</taxon>
        <taxon>Rosaceae</taxon>
        <taxon>Rosoideae</taxon>
        <taxon>Rosoideae incertae sedis</taxon>
        <taxon>Rubus</taxon>
    </lineage>
</organism>
<reference evidence="2 3" key="1">
    <citation type="journal article" date="2023" name="G3 (Bethesda)">
        <title>A chromosome-length genome assembly and annotation of blackberry (Rubus argutus, cv. 'Hillquist').</title>
        <authorList>
            <person name="Bruna T."/>
            <person name="Aryal R."/>
            <person name="Dudchenko O."/>
            <person name="Sargent D.J."/>
            <person name="Mead D."/>
            <person name="Buti M."/>
            <person name="Cavallini A."/>
            <person name="Hytonen T."/>
            <person name="Andres J."/>
            <person name="Pham M."/>
            <person name="Weisz D."/>
            <person name="Mascagni F."/>
            <person name="Usai G."/>
            <person name="Natali L."/>
            <person name="Bassil N."/>
            <person name="Fernandez G.E."/>
            <person name="Lomsadze A."/>
            <person name="Armour M."/>
            <person name="Olukolu B."/>
            <person name="Poorten T."/>
            <person name="Britton C."/>
            <person name="Davik J."/>
            <person name="Ashrafi H."/>
            <person name="Aiden E.L."/>
            <person name="Borodovsky M."/>
            <person name="Worthington M."/>
        </authorList>
    </citation>
    <scope>NUCLEOTIDE SEQUENCE [LARGE SCALE GENOMIC DNA]</scope>
    <source>
        <strain evidence="2">PI 553951</strain>
    </source>
</reference>
<evidence type="ECO:0000313" key="3">
    <source>
        <dbReference type="Proteomes" id="UP001457282"/>
    </source>
</evidence>
<protein>
    <submittedName>
        <fullName evidence="2">Uncharacterized protein</fullName>
    </submittedName>
</protein>
<evidence type="ECO:0000256" key="1">
    <source>
        <dbReference type="SAM" id="MobiDB-lite"/>
    </source>
</evidence>
<comment type="caution">
    <text evidence="2">The sequence shown here is derived from an EMBL/GenBank/DDBJ whole genome shotgun (WGS) entry which is preliminary data.</text>
</comment>
<dbReference type="Proteomes" id="UP001457282">
    <property type="component" value="Unassembled WGS sequence"/>
</dbReference>
<dbReference type="GO" id="GO:0005634">
    <property type="term" value="C:nucleus"/>
    <property type="evidence" value="ECO:0007669"/>
    <property type="project" value="TreeGrafter"/>
</dbReference>
<dbReference type="PANTHER" id="PTHR37695">
    <property type="entry name" value="RECOMBINATION INITIATION DEFECTS 3-RELATED"/>
    <property type="match status" value="1"/>
</dbReference>
<dbReference type="GO" id="GO:0070192">
    <property type="term" value="P:chromosome organization involved in meiotic cell cycle"/>
    <property type="evidence" value="ECO:0007669"/>
    <property type="project" value="InterPro"/>
</dbReference>
<feature type="compositionally biased region" description="Polar residues" evidence="1">
    <location>
        <begin position="24"/>
        <end position="49"/>
    </location>
</feature>
<dbReference type="GO" id="GO:0009556">
    <property type="term" value="P:microsporogenesis"/>
    <property type="evidence" value="ECO:0007669"/>
    <property type="project" value="TreeGrafter"/>
</dbReference>
<name>A0AAW1VU68_RUBAR</name>
<gene>
    <name evidence="2" type="ORF">M0R45_034395</name>
</gene>
<dbReference type="PANTHER" id="PTHR37695:SF1">
    <property type="entry name" value="RECOMBINATION INITIATION DEFECTS 3-RELATED"/>
    <property type="match status" value="1"/>
</dbReference>
<dbReference type="InterPro" id="IPR034546">
    <property type="entry name" value="PAIR1"/>
</dbReference>